<evidence type="ECO:0000256" key="4">
    <source>
        <dbReference type="ARBA" id="ARBA00022692"/>
    </source>
</evidence>
<keyword evidence="13" id="KW-1185">Reference proteome</keyword>
<dbReference type="GO" id="GO:0032153">
    <property type="term" value="C:cell division site"/>
    <property type="evidence" value="ECO:0007669"/>
    <property type="project" value="TreeGrafter"/>
</dbReference>
<keyword evidence="2 9" id="KW-0997">Cell inner membrane</keyword>
<evidence type="ECO:0000256" key="10">
    <source>
        <dbReference type="SAM" id="Phobius"/>
    </source>
</evidence>
<keyword evidence="6 9" id="KW-0472">Membrane</keyword>
<sequence length="232" mass="26364">MDKEILRIVIIAVGALVIVGMILWSVFKNKRRRGGINFYDRGNPLDNVDESLMMHTENDDFDVVPLGSALDEQEYGVDPITAMSESEQEQASERERDQQHGAEIPQLIQFSLVATADEGFNGADLVQAFERVGLEYASIKVYERVDDNRMVDFTVASMVEPGTFPDTNVEEFYCPGIVFFMQPREVDDPSAVFEDFVQTIDMLATELDGVKWDHQRQPLSDETIQEFRRILA</sequence>
<dbReference type="InterPro" id="IPR011919">
    <property type="entry name" value="Cell_div_ZipA"/>
</dbReference>
<keyword evidence="5 10" id="KW-1133">Transmembrane helix</keyword>
<keyword evidence="1 9" id="KW-1003">Cell membrane</keyword>
<comment type="similarity">
    <text evidence="8">Belongs to the ZipA family.</text>
</comment>
<evidence type="ECO:0000256" key="9">
    <source>
        <dbReference type="RuleBase" id="RU003613"/>
    </source>
</evidence>
<protein>
    <recommendedName>
        <fullName evidence="8">Cell division protein ZipA</fullName>
    </recommendedName>
</protein>
<evidence type="ECO:0000256" key="2">
    <source>
        <dbReference type="ARBA" id="ARBA00022519"/>
    </source>
</evidence>
<dbReference type="GO" id="GO:0005886">
    <property type="term" value="C:plasma membrane"/>
    <property type="evidence" value="ECO:0007669"/>
    <property type="project" value="UniProtKB-SubCell"/>
</dbReference>
<evidence type="ECO:0000256" key="7">
    <source>
        <dbReference type="ARBA" id="ARBA00023306"/>
    </source>
</evidence>
<dbReference type="PANTHER" id="PTHR38685:SF1">
    <property type="entry name" value="CELL DIVISION PROTEIN ZIPA"/>
    <property type="match status" value="1"/>
</dbReference>
<dbReference type="InterPro" id="IPR036765">
    <property type="entry name" value="ZipA_FtsZ-bd_C_sf"/>
</dbReference>
<dbReference type="AlphaFoldDB" id="A0AAU7NSI3"/>
<organism evidence="12 13">
    <name type="scientific">Methylomarinum roseum</name>
    <dbReference type="NCBI Taxonomy" id="3067653"/>
    <lineage>
        <taxon>Bacteria</taxon>
        <taxon>Pseudomonadati</taxon>
        <taxon>Pseudomonadota</taxon>
        <taxon>Gammaproteobacteria</taxon>
        <taxon>Methylococcales</taxon>
        <taxon>Methylococcaceae</taxon>
        <taxon>Methylomarinum</taxon>
    </lineage>
</organism>
<proteinExistence type="inferred from homology"/>
<feature type="transmembrane region" description="Helical" evidence="10">
    <location>
        <begin position="6"/>
        <end position="27"/>
    </location>
</feature>
<evidence type="ECO:0000259" key="11">
    <source>
        <dbReference type="SMART" id="SM00771"/>
    </source>
</evidence>
<dbReference type="SUPFAM" id="SSF64383">
    <property type="entry name" value="Cell-division protein ZipA, C-terminal domain"/>
    <property type="match status" value="1"/>
</dbReference>
<evidence type="ECO:0000256" key="5">
    <source>
        <dbReference type="ARBA" id="ARBA00022989"/>
    </source>
</evidence>
<dbReference type="Proteomes" id="UP001225378">
    <property type="component" value="Chromosome"/>
</dbReference>
<dbReference type="PANTHER" id="PTHR38685">
    <property type="entry name" value="CELL DIVISION PROTEIN ZIPA"/>
    <property type="match status" value="1"/>
</dbReference>
<reference evidence="12 13" key="1">
    <citation type="journal article" date="2024" name="Microbiology">
        <title>Methylomarinum rosea sp. nov., a novel halophilic methanotrophic bacterium from the hypersaline Lake Elton.</title>
        <authorList>
            <person name="Suleimanov R.Z."/>
            <person name="Oshkin I.Y."/>
            <person name="Danilova O.V."/>
            <person name="Suzina N.E."/>
            <person name="Dedysh S.N."/>
        </authorList>
    </citation>
    <scope>NUCLEOTIDE SEQUENCE [LARGE SCALE GENOMIC DNA]</scope>
    <source>
        <strain evidence="12 13">Ch1-1</strain>
    </source>
</reference>
<evidence type="ECO:0000313" key="13">
    <source>
        <dbReference type="Proteomes" id="UP001225378"/>
    </source>
</evidence>
<dbReference type="GO" id="GO:0000917">
    <property type="term" value="P:division septum assembly"/>
    <property type="evidence" value="ECO:0007669"/>
    <property type="project" value="TreeGrafter"/>
</dbReference>
<keyword evidence="3 8" id="KW-0132">Cell division</keyword>
<evidence type="ECO:0000256" key="8">
    <source>
        <dbReference type="RuleBase" id="RU003612"/>
    </source>
</evidence>
<gene>
    <name evidence="12" type="ORF">Q9L42_016570</name>
</gene>
<keyword evidence="7 8" id="KW-0131">Cell cycle</keyword>
<evidence type="ECO:0000256" key="1">
    <source>
        <dbReference type="ARBA" id="ARBA00022475"/>
    </source>
</evidence>
<dbReference type="Pfam" id="PF04354">
    <property type="entry name" value="ZipA_C"/>
    <property type="match status" value="1"/>
</dbReference>
<dbReference type="RefSeq" id="WP_305907313.1">
    <property type="nucleotide sequence ID" value="NZ_CP157743.1"/>
</dbReference>
<evidence type="ECO:0000313" key="12">
    <source>
        <dbReference type="EMBL" id="XBS19951.1"/>
    </source>
</evidence>
<comment type="function">
    <text evidence="8">Essential cell division protein that stabilizes the FtsZ protofilaments by cross-linking them and that serves as a cytoplasmic membrane anchor for the Z ring. Also required for the recruitment to the septal ring of downstream cell division proteins.</text>
</comment>
<evidence type="ECO:0000256" key="6">
    <source>
        <dbReference type="ARBA" id="ARBA00023136"/>
    </source>
</evidence>
<comment type="subcellular location">
    <subcellularLocation>
        <location evidence="9">Cell inner membrane</location>
        <topology evidence="9">Single-pass type I membrane protein</topology>
    </subcellularLocation>
</comment>
<feature type="domain" description="ZipA C-terminal FtsZ-binding" evidence="11">
    <location>
        <begin position="104"/>
        <end position="231"/>
    </location>
</feature>
<dbReference type="EMBL" id="CP157743">
    <property type="protein sequence ID" value="XBS19951.1"/>
    <property type="molecule type" value="Genomic_DNA"/>
</dbReference>
<name>A0AAU7NSI3_9GAMM</name>
<evidence type="ECO:0000256" key="3">
    <source>
        <dbReference type="ARBA" id="ARBA00022618"/>
    </source>
</evidence>
<dbReference type="InterPro" id="IPR007449">
    <property type="entry name" value="ZipA_FtsZ-bd_C"/>
</dbReference>
<dbReference type="Gene3D" id="3.30.1400.10">
    <property type="entry name" value="ZipA, C-terminal FtsZ-binding domain"/>
    <property type="match status" value="1"/>
</dbReference>
<dbReference type="SMART" id="SM00771">
    <property type="entry name" value="ZipA_C"/>
    <property type="match status" value="1"/>
</dbReference>
<dbReference type="KEGG" id="mech:Q9L42_016570"/>
<keyword evidence="4 9" id="KW-0812">Transmembrane</keyword>
<accession>A0AAU7NSI3</accession>